<feature type="compositionally biased region" description="Low complexity" evidence="1">
    <location>
        <begin position="46"/>
        <end position="73"/>
    </location>
</feature>
<sequence length="349" mass="38673">MTTPEPATVPAQGREKKGLGKLLSRAKTVFKKPDGRSRRASTMQGASTAQPTSAAAAPAPSAPAQQASTAPTTDVVTKEKAIPEGAVKVSRAQIQEERAKKLGARFGIEFESHEWQAPEGDVLRIDKAPRMRIHRQCHKCQSGFGAGNECPSCEHVRCKKCTRNPPKKTDAEKEAARTRKEELARQRKENAPIIPSYDYSDIHGEIIIRRPARVGNVDLVFRPPRVRIRRNCHACNTLITSGSSQPRTCDACGHKRCDDCPRQPDARKKYPYGYPHDEPGDKFVPVHRCHECRTKFPRGAADGTECSKCAHTKCTSCPRVKPKKVDPYLNPDKMQELQARLAGLKVDDL</sequence>
<gene>
    <name evidence="2" type="ORF">Micbo1qcDRAFT_180736</name>
</gene>
<dbReference type="AlphaFoldDB" id="A0A136IKM8"/>
<evidence type="ECO:0000313" key="2">
    <source>
        <dbReference type="EMBL" id="KXJ85503.1"/>
    </source>
</evidence>
<dbReference type="InParanoid" id="A0A136IKM8"/>
<dbReference type="EMBL" id="KQ964280">
    <property type="protein sequence ID" value="KXJ85503.1"/>
    <property type="molecule type" value="Genomic_DNA"/>
</dbReference>
<keyword evidence="3" id="KW-1185">Reference proteome</keyword>
<evidence type="ECO:0000313" key="3">
    <source>
        <dbReference type="Proteomes" id="UP000070501"/>
    </source>
</evidence>
<protein>
    <submittedName>
        <fullName evidence="2">Uncharacterized protein</fullName>
    </submittedName>
</protein>
<dbReference type="InterPro" id="IPR011011">
    <property type="entry name" value="Znf_FYVE_PHD"/>
</dbReference>
<dbReference type="Proteomes" id="UP000070501">
    <property type="component" value="Unassembled WGS sequence"/>
</dbReference>
<feature type="region of interest" description="Disordered" evidence="1">
    <location>
        <begin position="1"/>
        <end position="79"/>
    </location>
</feature>
<proteinExistence type="predicted"/>
<accession>A0A136IKM8</accession>
<evidence type="ECO:0000256" key="1">
    <source>
        <dbReference type="SAM" id="MobiDB-lite"/>
    </source>
</evidence>
<organism evidence="2 3">
    <name type="scientific">Microdochium bolleyi</name>
    <dbReference type="NCBI Taxonomy" id="196109"/>
    <lineage>
        <taxon>Eukaryota</taxon>
        <taxon>Fungi</taxon>
        <taxon>Dikarya</taxon>
        <taxon>Ascomycota</taxon>
        <taxon>Pezizomycotina</taxon>
        <taxon>Sordariomycetes</taxon>
        <taxon>Xylariomycetidae</taxon>
        <taxon>Xylariales</taxon>
        <taxon>Microdochiaceae</taxon>
        <taxon>Microdochium</taxon>
    </lineage>
</organism>
<dbReference type="SUPFAM" id="SSF57903">
    <property type="entry name" value="FYVE/PHD zinc finger"/>
    <property type="match status" value="1"/>
</dbReference>
<name>A0A136IKM8_9PEZI</name>
<reference evidence="3" key="1">
    <citation type="submission" date="2016-02" db="EMBL/GenBank/DDBJ databases">
        <title>Draft genome sequence of Microdochium bolleyi, a fungal endophyte of beachgrass.</title>
        <authorList>
            <consortium name="DOE Joint Genome Institute"/>
            <person name="David A.S."/>
            <person name="May G."/>
            <person name="Haridas S."/>
            <person name="Lim J."/>
            <person name="Wang M."/>
            <person name="Labutti K."/>
            <person name="Lipzen A."/>
            <person name="Barry K."/>
            <person name="Grigoriev I.V."/>
        </authorList>
    </citation>
    <scope>NUCLEOTIDE SEQUENCE [LARGE SCALE GENOMIC DNA]</scope>
    <source>
        <strain evidence="3">J235TASD1</strain>
    </source>
</reference>
<dbReference type="OrthoDB" id="5370011at2759"/>